<dbReference type="AlphaFoldDB" id="A0A8B8HWW4"/>
<feature type="domain" description="C2H2-type" evidence="8">
    <location>
        <begin position="348"/>
        <end position="376"/>
    </location>
</feature>
<keyword evidence="1 6" id="KW-0479">Metal-binding</keyword>
<evidence type="ECO:0000259" key="9">
    <source>
        <dbReference type="PROSITE" id="PS51915"/>
    </source>
</evidence>
<feature type="domain" description="C2H2-type" evidence="8">
    <location>
        <begin position="596"/>
        <end position="624"/>
    </location>
</feature>
<dbReference type="Pfam" id="PF07776">
    <property type="entry name" value="zf-AD"/>
    <property type="match status" value="1"/>
</dbReference>
<dbReference type="GO" id="GO:0005634">
    <property type="term" value="C:nucleus"/>
    <property type="evidence" value="ECO:0007669"/>
    <property type="project" value="InterPro"/>
</dbReference>
<keyword evidence="4 6" id="KW-0862">Zinc</keyword>
<evidence type="ECO:0000256" key="7">
    <source>
        <dbReference type="SAM" id="MobiDB-lite"/>
    </source>
</evidence>
<evidence type="ECO:0000256" key="6">
    <source>
        <dbReference type="PROSITE-ProRule" id="PRU01263"/>
    </source>
</evidence>
<dbReference type="RefSeq" id="XP_026489348.2">
    <property type="nucleotide sequence ID" value="XM_026633563.2"/>
</dbReference>
<feature type="binding site" evidence="6">
    <location>
        <position position="18"/>
    </location>
    <ligand>
        <name>Zn(2+)</name>
        <dbReference type="ChEBI" id="CHEBI:29105"/>
    </ligand>
</feature>
<feature type="domain" description="C2H2-type" evidence="8">
    <location>
        <begin position="624"/>
        <end position="646"/>
    </location>
</feature>
<protein>
    <submittedName>
        <fullName evidence="11">Zinc finger protein 569-like isoform X2</fullName>
    </submittedName>
</protein>
<feature type="compositionally biased region" description="Basic residues" evidence="7">
    <location>
        <begin position="161"/>
        <end position="179"/>
    </location>
</feature>
<dbReference type="GO" id="GO:0008270">
    <property type="term" value="F:zinc ion binding"/>
    <property type="evidence" value="ECO:0007669"/>
    <property type="project" value="UniProtKB-UniRule"/>
</dbReference>
<dbReference type="SMART" id="SM00868">
    <property type="entry name" value="zf-AD"/>
    <property type="match status" value="1"/>
</dbReference>
<dbReference type="GO" id="GO:0000981">
    <property type="term" value="F:DNA-binding transcription factor activity, RNA polymerase II-specific"/>
    <property type="evidence" value="ECO:0007669"/>
    <property type="project" value="TreeGrafter"/>
</dbReference>
<dbReference type="SUPFAM" id="SSF57667">
    <property type="entry name" value="beta-beta-alpha zinc fingers"/>
    <property type="match status" value="5"/>
</dbReference>
<dbReference type="PANTHER" id="PTHR24409:SF295">
    <property type="entry name" value="AZ2-RELATED"/>
    <property type="match status" value="1"/>
</dbReference>
<dbReference type="InterPro" id="IPR012934">
    <property type="entry name" value="Znf_AD"/>
</dbReference>
<feature type="domain" description="C2H2-type" evidence="8">
    <location>
        <begin position="737"/>
        <end position="764"/>
    </location>
</feature>
<dbReference type="GeneID" id="113395863"/>
<dbReference type="Gene3D" id="3.30.160.60">
    <property type="entry name" value="Classic Zinc Finger"/>
    <property type="match status" value="7"/>
</dbReference>
<dbReference type="GO" id="GO:0000977">
    <property type="term" value="F:RNA polymerase II transcription regulatory region sequence-specific DNA binding"/>
    <property type="evidence" value="ECO:0007669"/>
    <property type="project" value="TreeGrafter"/>
</dbReference>
<feature type="binding site" evidence="6">
    <location>
        <position position="70"/>
    </location>
    <ligand>
        <name>Zn(2+)</name>
        <dbReference type="ChEBI" id="CHEBI:29105"/>
    </ligand>
</feature>
<accession>A0A8B8HWW4</accession>
<feature type="domain" description="ZAD" evidence="9">
    <location>
        <begin position="13"/>
        <end position="94"/>
    </location>
</feature>
<dbReference type="PANTHER" id="PTHR24409">
    <property type="entry name" value="ZINC FINGER PROTEIN 142"/>
    <property type="match status" value="1"/>
</dbReference>
<gene>
    <name evidence="11" type="primary">LOC113395863</name>
</gene>
<dbReference type="Pfam" id="PF13912">
    <property type="entry name" value="zf-C2H2_6"/>
    <property type="match status" value="2"/>
</dbReference>
<evidence type="ECO:0000313" key="10">
    <source>
        <dbReference type="Proteomes" id="UP001652626"/>
    </source>
</evidence>
<reference evidence="11" key="1">
    <citation type="submission" date="2025-08" db="UniProtKB">
        <authorList>
            <consortium name="RefSeq"/>
        </authorList>
    </citation>
    <scope>IDENTIFICATION</scope>
    <source>
        <tissue evidence="11">Whole body</tissue>
    </source>
</reference>
<keyword evidence="2" id="KW-0677">Repeat</keyword>
<organism evidence="10 11">
    <name type="scientific">Vanessa tameamea</name>
    <name type="common">Kamehameha butterfly</name>
    <dbReference type="NCBI Taxonomy" id="334116"/>
    <lineage>
        <taxon>Eukaryota</taxon>
        <taxon>Metazoa</taxon>
        <taxon>Ecdysozoa</taxon>
        <taxon>Arthropoda</taxon>
        <taxon>Hexapoda</taxon>
        <taxon>Insecta</taxon>
        <taxon>Pterygota</taxon>
        <taxon>Neoptera</taxon>
        <taxon>Endopterygota</taxon>
        <taxon>Lepidoptera</taxon>
        <taxon>Glossata</taxon>
        <taxon>Ditrysia</taxon>
        <taxon>Papilionoidea</taxon>
        <taxon>Nymphalidae</taxon>
        <taxon>Nymphalinae</taxon>
        <taxon>Vanessa</taxon>
    </lineage>
</organism>
<feature type="domain" description="C2H2-type" evidence="8">
    <location>
        <begin position="375"/>
        <end position="398"/>
    </location>
</feature>
<dbReference type="PROSITE" id="PS00028">
    <property type="entry name" value="ZINC_FINGER_C2H2_1"/>
    <property type="match status" value="12"/>
</dbReference>
<feature type="domain" description="C2H2-type" evidence="8">
    <location>
        <begin position="708"/>
        <end position="736"/>
    </location>
</feature>
<feature type="domain" description="C2H2-type" evidence="8">
    <location>
        <begin position="653"/>
        <end position="676"/>
    </location>
</feature>
<keyword evidence="3 5" id="KW-0863">Zinc-finger</keyword>
<feature type="binding site" evidence="6">
    <location>
        <position position="67"/>
    </location>
    <ligand>
        <name>Zn(2+)</name>
        <dbReference type="ChEBI" id="CHEBI:29105"/>
    </ligand>
</feature>
<dbReference type="SMART" id="SM00355">
    <property type="entry name" value="ZnF_C2H2"/>
    <property type="match status" value="15"/>
</dbReference>
<evidence type="ECO:0000256" key="1">
    <source>
        <dbReference type="ARBA" id="ARBA00022723"/>
    </source>
</evidence>
<evidence type="ECO:0000313" key="11">
    <source>
        <dbReference type="RefSeq" id="XP_026489348.2"/>
    </source>
</evidence>
<feature type="domain" description="C2H2-type" evidence="8">
    <location>
        <begin position="681"/>
        <end position="709"/>
    </location>
</feature>
<dbReference type="PROSITE" id="PS51915">
    <property type="entry name" value="ZAD"/>
    <property type="match status" value="1"/>
</dbReference>
<feature type="domain" description="C2H2-type" evidence="8">
    <location>
        <begin position="765"/>
        <end position="792"/>
    </location>
</feature>
<sequence length="797" mass="92722">MEFDEIVVKESPGLCRCCLSEGCYKDLGTEYTWMDETEVYADILLECFDISISQHMEGPNGPNRLICEVCITRLRDACNFKKQVLDSEKKFVDMVGRGEFKSKVIVYQEQMKSEMIVEPQPAHDADVEYLDEEIDYDDGNKDDSNEPTVSEDITVDALPIKGKRGRPKKSTVKPEKKKSKLEEKTKPKIVKGVDGPAQTLSPNTLRRRNLLILFNNTSIIPFKCRGKCRCFYCGEELPIYDDLRKHTKAHGPCSERDRAIKLVKTDDAEVKIDVSDITCELCNKSFGNLDEIISHLTTEHMFHYERDVKLIIMSYRLIDKQCLLCDERFKQVRELVIHVNNEHPVQCFDCDVCQQKFFRKQYLDAHMRVKHSNIYKCLKCPQTFSSHVALQEHKIKSHVAVCNICFTKFSTQMKRLKHMKSEHANEPLKCGFCLKFMSTKLGFLRHAAKCTEKNENANESFVIDDDDDEDKKPAVIQIRKNIACIFNMSTVIPFKYFMSRFRCFYCPHDFTDCEELRAHTVIEHPICDVNLKCMRLRNRQEGCVKVDTSVLSCKMCFENLPNLESLIEHLISEHKALYDKSVDNNIQPYNLIKDNYPCPICGESYTHFSTLLKHMGQLHTDNKNICMHCGKSFRNLPNLRVHISNHHKTTGSYKCVRCEQEFSTNKYLQTHLGRAHGIKVYECPECSEKFTSNYAMQRHMINTHSSGHKCLHCGKLFTSNCFMIDHIKRTHLKEKNVECQVCYERFFDTQRLKTHMVKHNGERNFHCDVCGKKFLWKKNLRGHMAIHVKNITQEMPV</sequence>
<keyword evidence="10" id="KW-1185">Reference proteome</keyword>
<evidence type="ECO:0000256" key="3">
    <source>
        <dbReference type="ARBA" id="ARBA00022771"/>
    </source>
</evidence>
<feature type="region of interest" description="Disordered" evidence="7">
    <location>
        <begin position="158"/>
        <end position="187"/>
    </location>
</feature>
<dbReference type="InterPro" id="IPR013087">
    <property type="entry name" value="Znf_C2H2_type"/>
</dbReference>
<evidence type="ECO:0000256" key="2">
    <source>
        <dbReference type="ARBA" id="ARBA00022737"/>
    </source>
</evidence>
<dbReference type="InterPro" id="IPR036236">
    <property type="entry name" value="Znf_C2H2_sf"/>
</dbReference>
<dbReference type="Proteomes" id="UP001652626">
    <property type="component" value="Chromosome 29"/>
</dbReference>
<evidence type="ECO:0000256" key="5">
    <source>
        <dbReference type="PROSITE-ProRule" id="PRU00042"/>
    </source>
</evidence>
<feature type="binding site" evidence="6">
    <location>
        <position position="15"/>
    </location>
    <ligand>
        <name>Zn(2+)</name>
        <dbReference type="ChEBI" id="CHEBI:29105"/>
    </ligand>
</feature>
<name>A0A8B8HWW4_VANTA</name>
<evidence type="ECO:0000256" key="4">
    <source>
        <dbReference type="ARBA" id="ARBA00022833"/>
    </source>
</evidence>
<dbReference type="PROSITE" id="PS50157">
    <property type="entry name" value="ZINC_FINGER_C2H2_2"/>
    <property type="match status" value="9"/>
</dbReference>
<evidence type="ECO:0000259" key="8">
    <source>
        <dbReference type="PROSITE" id="PS50157"/>
    </source>
</evidence>
<proteinExistence type="predicted"/>
<dbReference type="Pfam" id="PF00096">
    <property type="entry name" value="zf-C2H2"/>
    <property type="match status" value="4"/>
</dbReference>